<keyword evidence="2" id="KW-1185">Reference proteome</keyword>
<sequence length="296" mass="33549">MAAASSPELQFVIFNYLLAQADEARELYEASREDESKVADFELVFEEVMLKRDELVANIFAICAQPPHEDPSVLSVCKEQFATYETKNNCGYTTHSDCSQRLGIPTAVLPPLPLPVFSGNRAVWIGLAELFNSIVGQAPHLTQVQKIHYLLGCSQGESRELVHNIPVTENNYSVIWKILEKGFKSLRLAVTLHVQKILHLQKVDILEENLSALEAQKFLMGQWDFLLLNILLEKLDAPLRQVFELSHEEDVPSYSKLLKFLERKARAVEHVQLAADDQPPARYTCKSPPSQRKFFS</sequence>
<organism evidence="1 2">
    <name type="scientific">Dryococelus australis</name>
    <dbReference type="NCBI Taxonomy" id="614101"/>
    <lineage>
        <taxon>Eukaryota</taxon>
        <taxon>Metazoa</taxon>
        <taxon>Ecdysozoa</taxon>
        <taxon>Arthropoda</taxon>
        <taxon>Hexapoda</taxon>
        <taxon>Insecta</taxon>
        <taxon>Pterygota</taxon>
        <taxon>Neoptera</taxon>
        <taxon>Polyneoptera</taxon>
        <taxon>Phasmatodea</taxon>
        <taxon>Verophasmatodea</taxon>
        <taxon>Anareolatae</taxon>
        <taxon>Phasmatidae</taxon>
        <taxon>Eurycanthinae</taxon>
        <taxon>Dryococelus</taxon>
    </lineage>
</organism>
<dbReference type="EMBL" id="JARBHB010000014">
    <property type="protein sequence ID" value="KAJ8869301.1"/>
    <property type="molecule type" value="Genomic_DNA"/>
</dbReference>
<gene>
    <name evidence="1" type="ORF">PR048_030875</name>
</gene>
<evidence type="ECO:0000313" key="1">
    <source>
        <dbReference type="EMBL" id="KAJ8869301.1"/>
    </source>
</evidence>
<dbReference type="Pfam" id="PF03564">
    <property type="entry name" value="DUF1759"/>
    <property type="match status" value="1"/>
</dbReference>
<comment type="caution">
    <text evidence="1">The sequence shown here is derived from an EMBL/GenBank/DDBJ whole genome shotgun (WGS) entry which is preliminary data.</text>
</comment>
<proteinExistence type="predicted"/>
<accession>A0ABQ9GA86</accession>
<dbReference type="Proteomes" id="UP001159363">
    <property type="component" value="Chromosome 13"/>
</dbReference>
<reference evidence="1 2" key="1">
    <citation type="submission" date="2023-02" db="EMBL/GenBank/DDBJ databases">
        <title>LHISI_Scaffold_Assembly.</title>
        <authorList>
            <person name="Stuart O.P."/>
            <person name="Cleave R."/>
            <person name="Magrath M.J.L."/>
            <person name="Mikheyev A.S."/>
        </authorList>
    </citation>
    <scope>NUCLEOTIDE SEQUENCE [LARGE SCALE GENOMIC DNA]</scope>
    <source>
        <strain evidence="1">Daus_M_001</strain>
        <tissue evidence="1">Leg muscle</tissue>
    </source>
</reference>
<name>A0ABQ9GA86_9NEOP</name>
<dbReference type="InterPro" id="IPR005312">
    <property type="entry name" value="DUF1759"/>
</dbReference>
<evidence type="ECO:0000313" key="2">
    <source>
        <dbReference type="Proteomes" id="UP001159363"/>
    </source>
</evidence>
<protein>
    <submittedName>
        <fullName evidence="1">Uncharacterized protein</fullName>
    </submittedName>
</protein>